<accession>A0ACC1RU03</accession>
<dbReference type="Proteomes" id="UP001148662">
    <property type="component" value="Unassembled WGS sequence"/>
</dbReference>
<protein>
    <submittedName>
        <fullName evidence="1">Uncharacterized protein</fullName>
    </submittedName>
</protein>
<reference evidence="1" key="1">
    <citation type="submission" date="2022-07" db="EMBL/GenBank/DDBJ databases">
        <title>Genome Sequence of Phlebia brevispora.</title>
        <authorList>
            <person name="Buettner E."/>
        </authorList>
    </citation>
    <scope>NUCLEOTIDE SEQUENCE</scope>
    <source>
        <strain evidence="1">MPL23</strain>
    </source>
</reference>
<organism evidence="1 2">
    <name type="scientific">Phlebia brevispora</name>
    <dbReference type="NCBI Taxonomy" id="194682"/>
    <lineage>
        <taxon>Eukaryota</taxon>
        <taxon>Fungi</taxon>
        <taxon>Dikarya</taxon>
        <taxon>Basidiomycota</taxon>
        <taxon>Agaricomycotina</taxon>
        <taxon>Agaricomycetes</taxon>
        <taxon>Polyporales</taxon>
        <taxon>Meruliaceae</taxon>
        <taxon>Phlebia</taxon>
    </lineage>
</organism>
<name>A0ACC1RU03_9APHY</name>
<proteinExistence type="predicted"/>
<keyword evidence="2" id="KW-1185">Reference proteome</keyword>
<gene>
    <name evidence="1" type="ORF">NM688_g8356</name>
</gene>
<comment type="caution">
    <text evidence="1">The sequence shown here is derived from an EMBL/GenBank/DDBJ whole genome shotgun (WGS) entry which is preliminary data.</text>
</comment>
<evidence type="ECO:0000313" key="1">
    <source>
        <dbReference type="EMBL" id="KAJ3525761.1"/>
    </source>
</evidence>
<sequence length="217" mass="23929">MARTPAFRTPSPAAMHPSHNMRATESVSETSEVHFEQWINYEELMKSPSIFTQPYLDIEEPCAVDLKSSPSANFDTLMLDASDLASMVQCVVAPNMGYAFQSDPVQSIATITSLDSWSTASPLRSPSNSSLEHLASQDISDGLPPWAHYGQEMSLFDSSASEESTPSPKTPVSVFSEDSPLSFWSAYDVERREQDEHIEEDKDEDESKCSDSDSGSE</sequence>
<dbReference type="EMBL" id="JANHOG010002221">
    <property type="protein sequence ID" value="KAJ3525761.1"/>
    <property type="molecule type" value="Genomic_DNA"/>
</dbReference>
<evidence type="ECO:0000313" key="2">
    <source>
        <dbReference type="Proteomes" id="UP001148662"/>
    </source>
</evidence>